<dbReference type="Proteomes" id="UP000263900">
    <property type="component" value="Chromosome"/>
</dbReference>
<organism evidence="7 8">
    <name type="scientific">Paraflavitalea soli</name>
    <dbReference type="NCBI Taxonomy" id="2315862"/>
    <lineage>
        <taxon>Bacteria</taxon>
        <taxon>Pseudomonadati</taxon>
        <taxon>Bacteroidota</taxon>
        <taxon>Chitinophagia</taxon>
        <taxon>Chitinophagales</taxon>
        <taxon>Chitinophagaceae</taxon>
        <taxon>Paraflavitalea</taxon>
    </lineage>
</organism>
<comment type="similarity">
    <text evidence="2">Belongs to the UPF0382 family.</text>
</comment>
<evidence type="ECO:0000313" key="7">
    <source>
        <dbReference type="EMBL" id="AXY78110.1"/>
    </source>
</evidence>
<evidence type="ECO:0000256" key="3">
    <source>
        <dbReference type="ARBA" id="ARBA00022692"/>
    </source>
</evidence>
<evidence type="ECO:0000313" key="8">
    <source>
        <dbReference type="Proteomes" id="UP000263900"/>
    </source>
</evidence>
<dbReference type="RefSeq" id="WP_119053983.1">
    <property type="nucleotide sequence ID" value="NZ_CP032157.1"/>
</dbReference>
<gene>
    <name evidence="7" type="ORF">D3H65_30765</name>
</gene>
<dbReference type="AlphaFoldDB" id="A0A3B7MYE0"/>
<sequence length="128" mass="13687">MHKGFLLTSTLLGALSVALGAFGAHGLKKLVPVETIGTFETGVRYQFYHVFALLAVAILIEKFPGDWMRWAGILFIIGIILFSGSLYILTALKATNTVGLSGIGAITPFGGLFLIAGWIAMFVAIIKK</sequence>
<dbReference type="PANTHER" id="PTHR43461:SF1">
    <property type="entry name" value="TRANSMEMBRANE PROTEIN 256"/>
    <property type="match status" value="1"/>
</dbReference>
<reference evidence="7 8" key="1">
    <citation type="submission" date="2018-09" db="EMBL/GenBank/DDBJ databases">
        <title>Genome sequencing of strain 6GH32-13.</title>
        <authorList>
            <person name="Weon H.-Y."/>
            <person name="Heo J."/>
            <person name="Kwon S.-W."/>
        </authorList>
    </citation>
    <scope>NUCLEOTIDE SEQUENCE [LARGE SCALE GENOMIC DNA]</scope>
    <source>
        <strain evidence="7 8">5GH32-13</strain>
    </source>
</reference>
<evidence type="ECO:0000256" key="5">
    <source>
        <dbReference type="ARBA" id="ARBA00023136"/>
    </source>
</evidence>
<name>A0A3B7MYE0_9BACT</name>
<dbReference type="OrthoDB" id="9802121at2"/>
<evidence type="ECO:0000256" key="1">
    <source>
        <dbReference type="ARBA" id="ARBA00004141"/>
    </source>
</evidence>
<feature type="transmembrane region" description="Helical" evidence="6">
    <location>
        <begin position="44"/>
        <end position="60"/>
    </location>
</feature>
<dbReference type="Pfam" id="PF04241">
    <property type="entry name" value="DUF423"/>
    <property type="match status" value="1"/>
</dbReference>
<dbReference type="PANTHER" id="PTHR43461">
    <property type="entry name" value="TRANSMEMBRANE PROTEIN 256"/>
    <property type="match status" value="1"/>
</dbReference>
<accession>A0A3B7MYE0</accession>
<proteinExistence type="inferred from homology"/>
<keyword evidence="8" id="KW-1185">Reference proteome</keyword>
<evidence type="ECO:0000256" key="2">
    <source>
        <dbReference type="ARBA" id="ARBA00009694"/>
    </source>
</evidence>
<keyword evidence="4 6" id="KW-1133">Transmembrane helix</keyword>
<feature type="transmembrane region" description="Helical" evidence="6">
    <location>
        <begin position="72"/>
        <end position="92"/>
    </location>
</feature>
<evidence type="ECO:0000256" key="6">
    <source>
        <dbReference type="SAM" id="Phobius"/>
    </source>
</evidence>
<dbReference type="GO" id="GO:0016020">
    <property type="term" value="C:membrane"/>
    <property type="evidence" value="ECO:0007669"/>
    <property type="project" value="UniProtKB-SubCell"/>
</dbReference>
<keyword evidence="5 6" id="KW-0472">Membrane</keyword>
<feature type="transmembrane region" description="Helical" evidence="6">
    <location>
        <begin position="98"/>
        <end position="126"/>
    </location>
</feature>
<dbReference type="InterPro" id="IPR006696">
    <property type="entry name" value="DUF423"/>
</dbReference>
<dbReference type="EMBL" id="CP032157">
    <property type="protein sequence ID" value="AXY78110.1"/>
    <property type="molecule type" value="Genomic_DNA"/>
</dbReference>
<comment type="subcellular location">
    <subcellularLocation>
        <location evidence="1">Membrane</location>
        <topology evidence="1">Multi-pass membrane protein</topology>
    </subcellularLocation>
</comment>
<evidence type="ECO:0000256" key="4">
    <source>
        <dbReference type="ARBA" id="ARBA00022989"/>
    </source>
</evidence>
<keyword evidence="3 6" id="KW-0812">Transmembrane</keyword>
<protein>
    <submittedName>
        <fullName evidence="7">DUF423 domain-containing protein</fullName>
    </submittedName>
</protein>
<dbReference type="KEGG" id="pseg:D3H65_30765"/>